<keyword evidence="2" id="KW-1185">Reference proteome</keyword>
<name>A0ACC2MN35_PERAE</name>
<evidence type="ECO:0000313" key="2">
    <source>
        <dbReference type="Proteomes" id="UP001234297"/>
    </source>
</evidence>
<gene>
    <name evidence="1" type="ORF">MRB53_000145</name>
</gene>
<dbReference type="EMBL" id="CM056809">
    <property type="protein sequence ID" value="KAJ8647122.1"/>
    <property type="molecule type" value="Genomic_DNA"/>
</dbReference>
<proteinExistence type="predicted"/>
<protein>
    <submittedName>
        <fullName evidence="1">Uncharacterized protein</fullName>
    </submittedName>
</protein>
<sequence>MRRTTSMTEITFDLSSGVDAPTVQSNSKDSQKMGLENSTRKQTDGFDTRYLSMVSPRNHPRRNSAEFLETPPFLRACSLCKRRLGTGRDIYMYRGESAFCSLECRQQQMNQDERKDKCSLTSMKKEVASSTASETTSNGDRVAAAS</sequence>
<evidence type="ECO:0000313" key="1">
    <source>
        <dbReference type="EMBL" id="KAJ8647122.1"/>
    </source>
</evidence>
<accession>A0ACC2MN35</accession>
<dbReference type="Proteomes" id="UP001234297">
    <property type="component" value="Chromosome 1"/>
</dbReference>
<comment type="caution">
    <text evidence="1">The sequence shown here is derived from an EMBL/GenBank/DDBJ whole genome shotgun (WGS) entry which is preliminary data.</text>
</comment>
<reference evidence="1 2" key="1">
    <citation type="journal article" date="2022" name="Hortic Res">
        <title>A haplotype resolved chromosomal level avocado genome allows analysis of novel avocado genes.</title>
        <authorList>
            <person name="Nath O."/>
            <person name="Fletcher S.J."/>
            <person name="Hayward A."/>
            <person name="Shaw L.M."/>
            <person name="Masouleh A.K."/>
            <person name="Furtado A."/>
            <person name="Henry R.J."/>
            <person name="Mitter N."/>
        </authorList>
    </citation>
    <scope>NUCLEOTIDE SEQUENCE [LARGE SCALE GENOMIC DNA]</scope>
    <source>
        <strain evidence="2">cv. Hass</strain>
    </source>
</reference>
<organism evidence="1 2">
    <name type="scientific">Persea americana</name>
    <name type="common">Avocado</name>
    <dbReference type="NCBI Taxonomy" id="3435"/>
    <lineage>
        <taxon>Eukaryota</taxon>
        <taxon>Viridiplantae</taxon>
        <taxon>Streptophyta</taxon>
        <taxon>Embryophyta</taxon>
        <taxon>Tracheophyta</taxon>
        <taxon>Spermatophyta</taxon>
        <taxon>Magnoliopsida</taxon>
        <taxon>Magnoliidae</taxon>
        <taxon>Laurales</taxon>
        <taxon>Lauraceae</taxon>
        <taxon>Persea</taxon>
    </lineage>
</organism>